<evidence type="ECO:0000313" key="9">
    <source>
        <dbReference type="Proteomes" id="UP000437068"/>
    </source>
</evidence>
<dbReference type="EMBL" id="QXGF01000952">
    <property type="protein sequence ID" value="KAE8934032.1"/>
    <property type="molecule type" value="Genomic_DNA"/>
</dbReference>
<feature type="region of interest" description="Disordered" evidence="1">
    <location>
        <begin position="64"/>
        <end position="90"/>
    </location>
</feature>
<protein>
    <submittedName>
        <fullName evidence="5">Uncharacterized protein</fullName>
    </submittedName>
</protein>
<dbReference type="Proteomes" id="UP000433483">
    <property type="component" value="Unassembled WGS sequence"/>
</dbReference>
<evidence type="ECO:0000313" key="2">
    <source>
        <dbReference type="EMBL" id="KAE8934032.1"/>
    </source>
</evidence>
<dbReference type="EMBL" id="QXFZ01000825">
    <property type="protein sequence ID" value="KAE9103684.1"/>
    <property type="molecule type" value="Genomic_DNA"/>
</dbReference>
<evidence type="ECO:0000313" key="6">
    <source>
        <dbReference type="EMBL" id="KAE9287134.1"/>
    </source>
</evidence>
<keyword evidence="8" id="KW-1185">Reference proteome</keyword>
<evidence type="ECO:0000256" key="1">
    <source>
        <dbReference type="SAM" id="MobiDB-lite"/>
    </source>
</evidence>
<feature type="compositionally biased region" description="Low complexity" evidence="1">
    <location>
        <begin position="64"/>
        <end position="86"/>
    </location>
</feature>
<dbReference type="Proteomes" id="UP000440367">
    <property type="component" value="Unassembled WGS sequence"/>
</dbReference>
<dbReference type="EMBL" id="QXGB01000816">
    <property type="protein sequence ID" value="KAE9203636.1"/>
    <property type="molecule type" value="Genomic_DNA"/>
</dbReference>
<dbReference type="OrthoDB" id="10311790at2759"/>
<proteinExistence type="predicted"/>
<dbReference type="AlphaFoldDB" id="A0A6A3XM31"/>
<evidence type="ECO:0000313" key="3">
    <source>
        <dbReference type="EMBL" id="KAE9103684.1"/>
    </source>
</evidence>
<dbReference type="EMBL" id="QXGD01002469">
    <property type="protein sequence ID" value="KAE9188213.1"/>
    <property type="molecule type" value="Genomic_DNA"/>
</dbReference>
<dbReference type="EMBL" id="QXGE01001891">
    <property type="protein sequence ID" value="KAE9287134.1"/>
    <property type="molecule type" value="Genomic_DNA"/>
</dbReference>
<dbReference type="Proteomes" id="UP000429523">
    <property type="component" value="Unassembled WGS sequence"/>
</dbReference>
<evidence type="ECO:0000313" key="8">
    <source>
        <dbReference type="Proteomes" id="UP000433483"/>
    </source>
</evidence>
<accession>A0A6A3XM31</accession>
<evidence type="ECO:0000313" key="11">
    <source>
        <dbReference type="Proteomes" id="UP000441208"/>
    </source>
</evidence>
<comment type="caution">
    <text evidence="5">The sequence shown here is derived from an EMBL/GenBank/DDBJ whole genome shotgun (WGS) entry which is preliminary data.</text>
</comment>
<gene>
    <name evidence="6" type="ORF">PF001_g21127</name>
    <name evidence="4" type="ORF">PF002_g25370</name>
    <name evidence="5" type="ORF">PF005_g14101</name>
    <name evidence="3" type="ORF">PF007_g14316</name>
    <name evidence="2" type="ORF">PF009_g15992</name>
</gene>
<evidence type="ECO:0000313" key="7">
    <source>
        <dbReference type="Proteomes" id="UP000429523"/>
    </source>
</evidence>
<dbReference type="Proteomes" id="UP000441208">
    <property type="component" value="Unassembled WGS sequence"/>
</dbReference>
<evidence type="ECO:0000313" key="10">
    <source>
        <dbReference type="Proteomes" id="UP000440367"/>
    </source>
</evidence>
<evidence type="ECO:0000313" key="5">
    <source>
        <dbReference type="EMBL" id="KAE9203636.1"/>
    </source>
</evidence>
<sequence>MQEIRPTATETSIYHTCMSCITQTNAADKQLVRIKLFNCSAICPQDILNTAAWSSPTRYSITASSVGSVESNSTSPTSSSSSIRASGQRGVGCVPLRAVTDCSHALYMQMLFQ</sequence>
<evidence type="ECO:0000313" key="4">
    <source>
        <dbReference type="EMBL" id="KAE9188213.1"/>
    </source>
</evidence>
<name>A0A6A3XM31_9STRA</name>
<dbReference type="Proteomes" id="UP000437068">
    <property type="component" value="Unassembled WGS sequence"/>
</dbReference>
<organism evidence="5 8">
    <name type="scientific">Phytophthora fragariae</name>
    <dbReference type="NCBI Taxonomy" id="53985"/>
    <lineage>
        <taxon>Eukaryota</taxon>
        <taxon>Sar</taxon>
        <taxon>Stramenopiles</taxon>
        <taxon>Oomycota</taxon>
        <taxon>Peronosporomycetes</taxon>
        <taxon>Peronosporales</taxon>
        <taxon>Peronosporaceae</taxon>
        <taxon>Phytophthora</taxon>
    </lineage>
</organism>
<reference evidence="7 8" key="1">
    <citation type="submission" date="2018-08" db="EMBL/GenBank/DDBJ databases">
        <title>Genomic investigation of the strawberry pathogen Phytophthora fragariae indicates pathogenicity is determined by transcriptional variation in three key races.</title>
        <authorList>
            <person name="Adams T.M."/>
            <person name="Armitage A.D."/>
            <person name="Sobczyk M.K."/>
            <person name="Bates H.J."/>
            <person name="Dunwell J.M."/>
            <person name="Nellist C.F."/>
            <person name="Harrison R.J."/>
        </authorList>
    </citation>
    <scope>NUCLEOTIDE SEQUENCE [LARGE SCALE GENOMIC DNA]</scope>
    <source>
        <strain evidence="6 9">A4</strain>
        <strain evidence="4 10">BC-1</strain>
        <strain evidence="5 8">NOV-27</strain>
        <strain evidence="3 11">NOV-71</strain>
        <strain evidence="2 7">NOV-9</strain>
    </source>
</reference>